<organism evidence="1 2">
    <name type="scientific">Thermus oshimai JL-2</name>
    <dbReference type="NCBI Taxonomy" id="751945"/>
    <lineage>
        <taxon>Bacteria</taxon>
        <taxon>Thermotogati</taxon>
        <taxon>Deinococcota</taxon>
        <taxon>Deinococci</taxon>
        <taxon>Thermales</taxon>
        <taxon>Thermaceae</taxon>
        <taxon>Thermus</taxon>
    </lineage>
</organism>
<keyword evidence="2" id="KW-1185">Reference proteome</keyword>
<dbReference type="Proteomes" id="UP000000211">
    <property type="component" value="Chromosome"/>
</dbReference>
<evidence type="ECO:0000313" key="2">
    <source>
        <dbReference type="Proteomes" id="UP000000211"/>
    </source>
</evidence>
<protein>
    <submittedName>
        <fullName evidence="1">Uncharacterized protein</fullName>
    </submittedName>
</protein>
<dbReference type="STRING" id="751945.Theos_1960"/>
<dbReference type="eggNOG" id="COG0574">
    <property type="taxonomic scope" value="Bacteria"/>
</dbReference>
<dbReference type="OrthoDB" id="31902at2"/>
<reference evidence="1 2" key="1">
    <citation type="journal article" date="2013" name="Genome Announc.">
        <title>Whole Genome Sequencing of Thermus oshimai JL-2 and Thermus thermophilus JL-18, Incomplete Denitrifiers from the United States Great Basin.</title>
        <authorList>
            <person name="Murugapiran S.K."/>
            <person name="Huntemann M."/>
            <person name="Wei C.L."/>
            <person name="Han J."/>
            <person name="Detter J.C."/>
            <person name="Han C.S."/>
            <person name="Erkkila T.H."/>
            <person name="Teshima H."/>
            <person name="Chen A."/>
            <person name="Kyrpides N."/>
            <person name="Mavrommatis K."/>
            <person name="Markowitz V."/>
            <person name="Szeto E."/>
            <person name="Ivanova N."/>
            <person name="Pagani I."/>
            <person name="Lam J."/>
            <person name="McDonald A.I."/>
            <person name="Dodsworth J.A."/>
            <person name="Pati A."/>
            <person name="Goodwin L."/>
            <person name="Peters L."/>
            <person name="Pitluck S."/>
            <person name="Woyke T."/>
            <person name="Hedlund B.P."/>
        </authorList>
    </citation>
    <scope>NUCLEOTIDE SEQUENCE</scope>
    <source>
        <strain evidence="1 2">JL-2</strain>
    </source>
</reference>
<dbReference type="PATRIC" id="fig|751945.3.peg.1912"/>
<dbReference type="RefSeq" id="WP_016330142.1">
    <property type="nucleotide sequence ID" value="NC_019386.1"/>
</dbReference>
<name>K7R7I3_THEOS</name>
<accession>K7R7I3</accession>
<evidence type="ECO:0000313" key="1">
    <source>
        <dbReference type="EMBL" id="AFV76964.1"/>
    </source>
</evidence>
<gene>
    <name evidence="1" type="ORF">Theos_1960</name>
</gene>
<dbReference type="AlphaFoldDB" id="K7R7I3"/>
<dbReference type="KEGG" id="tos:Theos_1960"/>
<dbReference type="EMBL" id="CP003249">
    <property type="protein sequence ID" value="AFV76964.1"/>
    <property type="molecule type" value="Genomic_DNA"/>
</dbReference>
<sequence>MADPGITPLERAPSLGELALLQRAKALGFPVAPTWAVALEEEFYRLNNLPERIARLFSGVFGVRVDEERLLWAAEEAKRAIRESYLLPERAEAFLEALKGRGPFVVRALGREGLLAATPQEALFALKRLWAEAFQVEAVLDRYPELLPPFTPYLVQEAGEVEEDPFLSLELLQALGEKVVAFAHRGLLVRVEWEHGG</sequence>
<dbReference type="HOGENOM" id="CLU_1419976_0_0_0"/>
<proteinExistence type="predicted"/>